<accession>A0A3P1SVX3</accession>
<dbReference type="OrthoDB" id="6239412at2"/>
<name>A0A3P1SVX3_9GAMM</name>
<feature type="chain" id="PRO_5018119121" evidence="1">
    <location>
        <begin position="28"/>
        <end position="118"/>
    </location>
</feature>
<reference evidence="2 3" key="1">
    <citation type="submission" date="2018-11" db="EMBL/GenBank/DDBJ databases">
        <title>The draft genome sequence of Amphritea balenae JAMM 1525T.</title>
        <authorList>
            <person name="Fang Z."/>
            <person name="Zhang Y."/>
            <person name="Han X."/>
        </authorList>
    </citation>
    <scope>NUCLEOTIDE SEQUENCE [LARGE SCALE GENOMIC DNA]</scope>
    <source>
        <strain evidence="2 3">JAMM 1525</strain>
    </source>
</reference>
<feature type="signal peptide" evidence="1">
    <location>
        <begin position="1"/>
        <end position="27"/>
    </location>
</feature>
<keyword evidence="1" id="KW-0732">Signal</keyword>
<proteinExistence type="predicted"/>
<dbReference type="PROSITE" id="PS51257">
    <property type="entry name" value="PROKAR_LIPOPROTEIN"/>
    <property type="match status" value="1"/>
</dbReference>
<protein>
    <submittedName>
        <fullName evidence="2">Uncharacterized protein</fullName>
    </submittedName>
</protein>
<dbReference type="RefSeq" id="WP_124924394.1">
    <property type="nucleotide sequence ID" value="NZ_BMOH01000001.1"/>
</dbReference>
<dbReference type="EMBL" id="RQXV01000001">
    <property type="protein sequence ID" value="RRD01321.1"/>
    <property type="molecule type" value="Genomic_DNA"/>
</dbReference>
<keyword evidence="3" id="KW-1185">Reference proteome</keyword>
<sequence length="118" mass="12460">MKISKYLIIFPLTIVALMSGCSSASKAVMAPVNVNSLVGLTYLIEGEEGSMLSQVAGDLSLSLKSNGMNSMTLVAAPEYYAASGRTCRKVVVEGGNANQSYIACQLVPGKWQLFAPVH</sequence>
<dbReference type="Proteomes" id="UP000267535">
    <property type="component" value="Unassembled WGS sequence"/>
</dbReference>
<evidence type="ECO:0000256" key="1">
    <source>
        <dbReference type="SAM" id="SignalP"/>
    </source>
</evidence>
<dbReference type="AlphaFoldDB" id="A0A3P1SVX3"/>
<comment type="caution">
    <text evidence="2">The sequence shown here is derived from an EMBL/GenBank/DDBJ whole genome shotgun (WGS) entry which is preliminary data.</text>
</comment>
<gene>
    <name evidence="2" type="ORF">EHS89_01810</name>
</gene>
<evidence type="ECO:0000313" key="3">
    <source>
        <dbReference type="Proteomes" id="UP000267535"/>
    </source>
</evidence>
<evidence type="ECO:0000313" key="2">
    <source>
        <dbReference type="EMBL" id="RRD01321.1"/>
    </source>
</evidence>
<organism evidence="2 3">
    <name type="scientific">Amphritea balenae</name>
    <dbReference type="NCBI Taxonomy" id="452629"/>
    <lineage>
        <taxon>Bacteria</taxon>
        <taxon>Pseudomonadati</taxon>
        <taxon>Pseudomonadota</taxon>
        <taxon>Gammaproteobacteria</taxon>
        <taxon>Oceanospirillales</taxon>
        <taxon>Oceanospirillaceae</taxon>
        <taxon>Amphritea</taxon>
    </lineage>
</organism>